<evidence type="ECO:0008006" key="4">
    <source>
        <dbReference type="Google" id="ProtNLM"/>
    </source>
</evidence>
<evidence type="ECO:0000313" key="3">
    <source>
        <dbReference type="Proteomes" id="UP001144280"/>
    </source>
</evidence>
<dbReference type="RefSeq" id="WP_281892945.1">
    <property type="nucleotide sequence ID" value="NZ_BSDI01000004.1"/>
</dbReference>
<dbReference type="InterPro" id="IPR006311">
    <property type="entry name" value="TAT_signal"/>
</dbReference>
<keyword evidence="1" id="KW-0732">Signal</keyword>
<organism evidence="2 3">
    <name type="scientific">Phytohabitans aurantiacus</name>
    <dbReference type="NCBI Taxonomy" id="3016789"/>
    <lineage>
        <taxon>Bacteria</taxon>
        <taxon>Bacillati</taxon>
        <taxon>Actinomycetota</taxon>
        <taxon>Actinomycetes</taxon>
        <taxon>Micromonosporales</taxon>
        <taxon>Micromonosporaceae</taxon>
    </lineage>
</organism>
<gene>
    <name evidence="2" type="ORF">Pa4123_11450</name>
</gene>
<dbReference type="Pfam" id="PF14273">
    <property type="entry name" value="DUF4360"/>
    <property type="match status" value="1"/>
</dbReference>
<evidence type="ECO:0000256" key="1">
    <source>
        <dbReference type="SAM" id="SignalP"/>
    </source>
</evidence>
<evidence type="ECO:0000313" key="2">
    <source>
        <dbReference type="EMBL" id="GLH95873.1"/>
    </source>
</evidence>
<dbReference type="InterPro" id="IPR025649">
    <property type="entry name" value="DUF4360"/>
</dbReference>
<comment type="caution">
    <text evidence="2">The sequence shown here is derived from an EMBL/GenBank/DDBJ whole genome shotgun (WGS) entry which is preliminary data.</text>
</comment>
<dbReference type="PANTHER" id="PTHR38847">
    <property type="match status" value="1"/>
</dbReference>
<feature type="chain" id="PRO_5045756097" description="DUF4360 domain-containing protein" evidence="1">
    <location>
        <begin position="37"/>
        <end position="224"/>
    </location>
</feature>
<reference evidence="2" key="1">
    <citation type="submission" date="2022-12" db="EMBL/GenBank/DDBJ databases">
        <title>New Phytohabitans aurantiacus sp. RD004123 nov., an actinomycete isolated from soil.</title>
        <authorList>
            <person name="Triningsih D.W."/>
            <person name="Harunari E."/>
            <person name="Igarashi Y."/>
        </authorList>
    </citation>
    <scope>NUCLEOTIDE SEQUENCE</scope>
    <source>
        <strain evidence="2">RD004123</strain>
    </source>
</reference>
<accession>A0ABQ5QME6</accession>
<protein>
    <recommendedName>
        <fullName evidence="4">DUF4360 domain-containing protein</fullName>
    </recommendedName>
</protein>
<dbReference type="PANTHER" id="PTHR38847:SF1">
    <property type="entry name" value="PSEUDOURIDINE SYNTHASE RSUA_RLUA-LIKE DOMAIN-CONTAINING PROTEIN"/>
    <property type="match status" value="1"/>
</dbReference>
<dbReference type="PROSITE" id="PS51318">
    <property type="entry name" value="TAT"/>
    <property type="match status" value="1"/>
</dbReference>
<feature type="signal peptide" evidence="1">
    <location>
        <begin position="1"/>
        <end position="36"/>
    </location>
</feature>
<dbReference type="Proteomes" id="UP001144280">
    <property type="component" value="Unassembled WGS sequence"/>
</dbReference>
<name>A0ABQ5QME6_9ACTN</name>
<sequence length="224" mass="23996">MTVLPTTVRRPVLVALTTVLALSLAGPALSPAYASAAEESAPPSEKITLDVVTVNGSGCPAGTASVSVLPDNTGFRITYRDFIAQAGGDAKPTDFRKNCQVNLLVHIPQGYTFAVARADYVGRARLEAGAVGLQRTNYYFQGSSANNHVDHSFDGPLRSLWHTIDATPVEELIYSPCGATRNLNINTELRVDEGTVNPTKISSLSLRSSEGNVETIVQFQWKTC</sequence>
<proteinExistence type="predicted"/>
<dbReference type="EMBL" id="BSDI01000004">
    <property type="protein sequence ID" value="GLH95873.1"/>
    <property type="molecule type" value="Genomic_DNA"/>
</dbReference>
<keyword evidence="3" id="KW-1185">Reference proteome</keyword>